<comment type="caution">
    <text evidence="6">The sequence shown here is derived from an EMBL/GenBank/DDBJ whole genome shotgun (WGS) entry which is preliminary data.</text>
</comment>
<feature type="domain" description="Alpha-2-macroglobulin" evidence="5">
    <location>
        <begin position="852"/>
        <end position="942"/>
    </location>
</feature>
<dbReference type="EMBL" id="RMBX01000010">
    <property type="protein sequence ID" value="RPD39771.1"/>
    <property type="molecule type" value="Genomic_DNA"/>
</dbReference>
<dbReference type="Pfam" id="PF00207">
    <property type="entry name" value="A2M"/>
    <property type="match status" value="1"/>
</dbReference>
<dbReference type="InterPro" id="IPR047565">
    <property type="entry name" value="Alpha-macroglob_thiol-ester_cl"/>
</dbReference>
<dbReference type="InterPro" id="IPR008930">
    <property type="entry name" value="Terpenoid_cyclase/PrenylTrfase"/>
</dbReference>
<evidence type="ECO:0000256" key="1">
    <source>
        <dbReference type="ARBA" id="ARBA00010556"/>
    </source>
</evidence>
<dbReference type="InterPro" id="IPR011626">
    <property type="entry name" value="Alpha-macroglobulin_TED"/>
</dbReference>
<proteinExistence type="inferred from homology"/>
<dbReference type="SMART" id="SM01419">
    <property type="entry name" value="Thiol-ester_cl"/>
    <property type="match status" value="1"/>
</dbReference>
<dbReference type="GO" id="GO:0005615">
    <property type="term" value="C:extracellular space"/>
    <property type="evidence" value="ECO:0007669"/>
    <property type="project" value="InterPro"/>
</dbReference>
<reference evidence="7" key="1">
    <citation type="submission" date="2018-11" db="EMBL/GenBank/DDBJ databases">
        <title>Chitinophaga lutea sp.nov., isolate from arsenic contaminated soil.</title>
        <authorList>
            <person name="Zong Y."/>
        </authorList>
    </citation>
    <scope>NUCLEOTIDE SEQUENCE [LARGE SCALE GENOMIC DNA]</scope>
    <source>
        <strain evidence="7">YLT18</strain>
    </source>
</reference>
<keyword evidence="4" id="KW-0472">Membrane</keyword>
<evidence type="ECO:0000256" key="4">
    <source>
        <dbReference type="PROSITE-ProRule" id="PRU01360"/>
    </source>
</evidence>
<dbReference type="InterPro" id="IPR039426">
    <property type="entry name" value="TonB-dep_rcpt-like"/>
</dbReference>
<keyword evidence="2" id="KW-0732">Signal</keyword>
<dbReference type="Gene3D" id="2.60.40.690">
    <property type="entry name" value="Alpha-macroglobulin, receptor-binding domain"/>
    <property type="match status" value="1"/>
</dbReference>
<dbReference type="Gene3D" id="2.60.40.1930">
    <property type="match status" value="1"/>
</dbReference>
<evidence type="ECO:0000256" key="3">
    <source>
        <dbReference type="ARBA" id="ARBA00022966"/>
    </source>
</evidence>
<dbReference type="Gene3D" id="1.50.10.20">
    <property type="match status" value="1"/>
</dbReference>
<dbReference type="SUPFAM" id="SSF56935">
    <property type="entry name" value="Porins"/>
    <property type="match status" value="1"/>
</dbReference>
<keyword evidence="7" id="KW-1185">Reference proteome</keyword>
<evidence type="ECO:0000259" key="5">
    <source>
        <dbReference type="SMART" id="SM01360"/>
    </source>
</evidence>
<dbReference type="SUPFAM" id="SSF48239">
    <property type="entry name" value="Terpenoid cyclases/Protein prenyltransferases"/>
    <property type="match status" value="1"/>
</dbReference>
<dbReference type="PANTHER" id="PTHR11412">
    <property type="entry name" value="MACROGLOBULIN / COMPLEMENT"/>
    <property type="match status" value="1"/>
</dbReference>
<dbReference type="CDD" id="cd02891">
    <property type="entry name" value="A2M_like"/>
    <property type="match status" value="1"/>
</dbReference>
<dbReference type="Pfam" id="PF07715">
    <property type="entry name" value="Plug"/>
    <property type="match status" value="1"/>
</dbReference>
<protein>
    <recommendedName>
        <fullName evidence="5">Alpha-2-macroglobulin domain-containing protein</fullName>
    </recommendedName>
</protein>
<dbReference type="InterPro" id="IPR012910">
    <property type="entry name" value="Plug_dom"/>
</dbReference>
<dbReference type="Pfam" id="PF07678">
    <property type="entry name" value="TED_complement"/>
    <property type="match status" value="1"/>
</dbReference>
<dbReference type="InterPro" id="IPR050473">
    <property type="entry name" value="A2M/Complement_sys"/>
</dbReference>
<dbReference type="InterPro" id="IPR002890">
    <property type="entry name" value="MG2"/>
</dbReference>
<dbReference type="InterPro" id="IPR001599">
    <property type="entry name" value="Macroglobln_a2"/>
</dbReference>
<name>A0A3N4M8J8_9BACT</name>
<dbReference type="SMART" id="SM01360">
    <property type="entry name" value="A2M"/>
    <property type="match status" value="1"/>
</dbReference>
<comment type="similarity">
    <text evidence="4">Belongs to the TonB-dependent receptor family.</text>
</comment>
<comment type="subcellular location">
    <subcellularLocation>
        <location evidence="4">Cell outer membrane</location>
        <topology evidence="4">Multi-pass membrane protein</topology>
    </subcellularLocation>
</comment>
<gene>
    <name evidence="6" type="ORF">EG028_19235</name>
</gene>
<accession>A0A3N4M8J8</accession>
<dbReference type="OrthoDB" id="679547at2"/>
<organism evidence="6 7">
    <name type="scientific">Chitinophaga barathri</name>
    <dbReference type="NCBI Taxonomy" id="1647451"/>
    <lineage>
        <taxon>Bacteria</taxon>
        <taxon>Pseudomonadati</taxon>
        <taxon>Bacteroidota</taxon>
        <taxon>Chitinophagia</taxon>
        <taxon>Chitinophagales</taxon>
        <taxon>Chitinophagaceae</taxon>
        <taxon>Chitinophaga</taxon>
    </lineage>
</organism>
<keyword evidence="3" id="KW-0882">Thioester bond</keyword>
<sequence>MVCIFPFNSELMKHCLFLILLAIFIQRPAHAQLSEYRGMKEKVYVHTSHVYYKPGETMFFKVYVVKANTHRPSGVSGVVHVDILAPSGNVVQQLKLGVKDGYAEGSYDFTTTAPGGVYRLRAYTAWMQNEKESRWFTKEITLHRVVAPRVLMQLEFPGKGYGPGSEVTADFTMRNLAGKPITQHPTKYTVMLDGTSAGSGNFNTDKDGKAKIKFRLPETLASGNGLLNVTVQYDAYTESISRSIPIVLNKIDLQFMPEGGTFVEGITGVVAFRAVNEFGKAADVKGVITDSGVNMVAEFSSYHFGMGKFSFTPQPGHQYVAHITSPKGIDQRYPLPVAAKEGLAMHFSRDAKGLLLTLHSTHRQRVRIAGFSKDVLHFEQTVDVDAGKTDMLVDTTGFPAGIARFTALNAAGLPLAERVVFLQMNKKLRVTLTPDKTSYLPREKVTLKIKTENAGKQPIPANLSLSVIDDKLWTFADDKQDHILSWLLMSSELSGKVEEPLFYFKDDEPKALPALDLVMLTHGYRYFEYTREVEDSGRLRYLPEQSNVLNGVLQNTLKEPVAGGVYLVNARNSGRNDKVAYMETGKDGTFYFSGLEPQQTYFVVAGSFKKGEKVQVNITSNGIGAVPLRKPVPEITAIPSRADTIGPLEAIAAGTAVVEPPSPLNRLDGRSQNLEEVVVVAMGMQQSKRTLSGCVSIVTTTDLTTQSTVTQQLAGLMPGVQVVQQANPGAGDKILLRGQSTFSGNNSPLVILDGVPVSMDNMRMDPNEINNITVMKDQAAVAIYGSRAVNGVIIIESKRWIQKYIRLNLYKPSYYTTQEIWQNLPVFALAKKFYTPVYTSTEAAVRDDFRETIYWNPVLQTDRNGEATVSFYNSDATTTFRAIAEGIGYTGAPGRAELTYNAAHALAMDAKMPPAFTVGDKVLMPLNLKNNGPSPMTLHAVIIAPATVQVTGTGQAAVLRIDDKYGLNQQEFDLTLEAGGSKQVYIGVEALKARKETMLIRVSGNDITEQLEVPLEAVNKGFPMHEVFAGNKPARHTFTTSKVIPGSLQYNLRLFAGLEDQLLDGITSMLREPHGCFEQTSATTWPNVLILRLLRQRGKNNREVEDQALKYIKAGYERLVSFETKENGFEWFGRTPPHEGLTAMGLMEFTDMREFTEVDPRMMERTQKWLLSRRDGKGGFKRSEGGMDQFSGMSRAVANCYIVYALTQAGIGAGIEKEYQYALAQALENKDGYLIGLMAIAADNMKREADFHQLLALLNEGKLTAKTSVVSSRYASLEVEVTALHILALAREKAPRLDKMAILLGKVIKNKSHYGYGSTQGTVLALQAMAAYSARSGEVAANVHTSFMLNGKTIQPGVIKPEQATETPQAFDVSYSNGKEGVYYSMEVAYNTFTPPDSPKAELELETRLQQNVVKMGETVRLNISLANKRPALQPMAVAKIGIPAGLSIQPWQLKQLSEEKKIAYYELFDNYLVIYWMGFAPGETKTLELDLKADIPGQYRGKAATAYLYYMPEHKHWNEGLEVRVDVP</sequence>
<keyword evidence="4" id="KW-0813">Transport</keyword>
<comment type="similarity">
    <text evidence="1">Belongs to the protease inhibitor I39 (alpha-2-macroglobulin) family. Bacterial alpha-2-macroglobulin subfamily.</text>
</comment>
<dbReference type="InterPro" id="IPR037066">
    <property type="entry name" value="Plug_dom_sf"/>
</dbReference>
<keyword evidence="4" id="KW-1134">Transmembrane beta strand</keyword>
<dbReference type="Pfam" id="PF01835">
    <property type="entry name" value="MG2"/>
    <property type="match status" value="1"/>
</dbReference>
<dbReference type="GO" id="GO:0004866">
    <property type="term" value="F:endopeptidase inhibitor activity"/>
    <property type="evidence" value="ECO:0007669"/>
    <property type="project" value="InterPro"/>
</dbReference>
<keyword evidence="4" id="KW-0998">Cell outer membrane</keyword>
<dbReference type="Proteomes" id="UP000279089">
    <property type="component" value="Unassembled WGS sequence"/>
</dbReference>
<keyword evidence="4" id="KW-0812">Transmembrane</keyword>
<evidence type="ECO:0000313" key="6">
    <source>
        <dbReference type="EMBL" id="RPD39771.1"/>
    </source>
</evidence>
<dbReference type="GO" id="GO:0009279">
    <property type="term" value="C:cell outer membrane"/>
    <property type="evidence" value="ECO:0007669"/>
    <property type="project" value="UniProtKB-SubCell"/>
</dbReference>
<dbReference type="InterPro" id="IPR036595">
    <property type="entry name" value="A-macroglobulin_rcpt-bd_sf"/>
</dbReference>
<evidence type="ECO:0000313" key="7">
    <source>
        <dbReference type="Proteomes" id="UP000279089"/>
    </source>
</evidence>
<dbReference type="PANTHER" id="PTHR11412:SF136">
    <property type="entry name" value="CD109 ANTIGEN"/>
    <property type="match status" value="1"/>
</dbReference>
<dbReference type="Gene3D" id="2.170.130.10">
    <property type="entry name" value="TonB-dependent receptor, plug domain"/>
    <property type="match status" value="1"/>
</dbReference>
<evidence type="ECO:0000256" key="2">
    <source>
        <dbReference type="ARBA" id="ARBA00022729"/>
    </source>
</evidence>
<dbReference type="PROSITE" id="PS52016">
    <property type="entry name" value="TONB_DEPENDENT_REC_3"/>
    <property type="match status" value="1"/>
</dbReference>